<keyword evidence="2" id="KW-1185">Reference proteome</keyword>
<comment type="caution">
    <text evidence="1">The sequence shown here is derived from an EMBL/GenBank/DDBJ whole genome shotgun (WGS) entry which is preliminary data.</text>
</comment>
<dbReference type="RefSeq" id="WP_152536648.1">
    <property type="nucleotide sequence ID" value="NZ_CP053627.1"/>
</dbReference>
<name>A0ABS8TY69_9GAMM</name>
<gene>
    <name evidence="1" type="ORF">LPH55_10385</name>
</gene>
<dbReference type="Proteomes" id="UP001430701">
    <property type="component" value="Unassembled WGS sequence"/>
</dbReference>
<accession>A0ABS8TY69</accession>
<proteinExistence type="predicted"/>
<protein>
    <submittedName>
        <fullName evidence="1">Uncharacterized protein</fullName>
    </submittedName>
</protein>
<reference evidence="1" key="1">
    <citation type="submission" date="2021-11" db="EMBL/GenBank/DDBJ databases">
        <title>Genome sequence of Xylella taiwanensis PLS432.</title>
        <authorList>
            <person name="Weng L.-W."/>
            <person name="Su C.-C."/>
            <person name="Tsai C.-W."/>
            <person name="Kuo C.-H."/>
        </authorList>
    </citation>
    <scope>NUCLEOTIDE SEQUENCE</scope>
    <source>
        <strain evidence="1">PLS432</strain>
    </source>
</reference>
<organism evidence="1 2">
    <name type="scientific">Xylella taiwanensis</name>
    <dbReference type="NCBI Taxonomy" id="1444770"/>
    <lineage>
        <taxon>Bacteria</taxon>
        <taxon>Pseudomonadati</taxon>
        <taxon>Pseudomonadota</taxon>
        <taxon>Gammaproteobacteria</taxon>
        <taxon>Lysobacterales</taxon>
        <taxon>Lysobacteraceae</taxon>
        <taxon>Xylella</taxon>
    </lineage>
</organism>
<dbReference type="GeneID" id="68900746"/>
<evidence type="ECO:0000313" key="2">
    <source>
        <dbReference type="Proteomes" id="UP001430701"/>
    </source>
</evidence>
<evidence type="ECO:0000313" key="1">
    <source>
        <dbReference type="EMBL" id="MCD8473850.1"/>
    </source>
</evidence>
<sequence length="109" mass="11893">MTFIDLKSQLGFLVDGGPSFPSNLRQEIVGGIAALPEALYVTILPISSQSAGGMGIICDGKRIPLLYEKKCKIAHVTATLFSLGPFFRARYTKLNNGECIVDHQESEYN</sequence>
<dbReference type="EMBL" id="JAJPPU010000002">
    <property type="protein sequence ID" value="MCD8473850.1"/>
    <property type="molecule type" value="Genomic_DNA"/>
</dbReference>